<comment type="caution">
    <text evidence="2">The sequence shown here is derived from an EMBL/GenBank/DDBJ whole genome shotgun (WGS) entry which is preliminary data.</text>
</comment>
<proteinExistence type="predicted"/>
<sequence length="350" mass="38877">MNARVVALMGAQWGLVTRRQAMRAGMAGHRIDSLVRSGTWVAVRRGVYAEAAYVAALTTHVQRRVLADRAVSLRIHGPHAMSHHSSAHLQQLDVLREQEPRTHIGRPGVAGSHVRDAVQYHLAPYASDQVVHVDGVPALDGARTSLDIAREHGYLHGLVAADSALRSGATRADLERAASAMTRWPHVSVVNDVVASASHLTDSIAESLGRDFVTELGYGVPQPQFGLTADGRTAWCDLRLGRHFFEVDSRLKLRLVSAGGFSVKDPEETLWEEKLRQDFVTGFKTGMSRLTWNDFFGRQRRMALERCRREYLDTCSRFGIDASDLAPFRPRHPKPRLVVRRGPVLPPWSP</sequence>
<dbReference type="InterPro" id="IPR025159">
    <property type="entry name" value="AbiEi_N"/>
</dbReference>
<feature type="domain" description="AbiEi antitoxin N-terminal" evidence="1">
    <location>
        <begin position="11"/>
        <end position="50"/>
    </location>
</feature>
<evidence type="ECO:0000259" key="1">
    <source>
        <dbReference type="Pfam" id="PF13338"/>
    </source>
</evidence>
<evidence type="ECO:0000313" key="2">
    <source>
        <dbReference type="EMBL" id="NYD33537.1"/>
    </source>
</evidence>
<reference evidence="2 3" key="1">
    <citation type="submission" date="2020-07" db="EMBL/GenBank/DDBJ databases">
        <title>Sequencing the genomes of 1000 actinobacteria strains.</title>
        <authorList>
            <person name="Klenk H.-P."/>
        </authorList>
    </citation>
    <scope>NUCLEOTIDE SEQUENCE [LARGE SCALE GENOMIC DNA]</scope>
    <source>
        <strain evidence="2 3">DSM 19082</strain>
    </source>
</reference>
<dbReference type="Pfam" id="PF13338">
    <property type="entry name" value="AbiEi_4"/>
    <property type="match status" value="1"/>
</dbReference>
<protein>
    <recommendedName>
        <fullName evidence="1">AbiEi antitoxin N-terminal domain-containing protein</fullName>
    </recommendedName>
</protein>
<keyword evidence="3" id="KW-1185">Reference proteome</keyword>
<accession>A0A852RJ72</accession>
<dbReference type="AlphaFoldDB" id="A0A852RJ72"/>
<gene>
    <name evidence="2" type="ORF">BJ958_005083</name>
</gene>
<name>A0A852RJ72_9ACTN</name>
<evidence type="ECO:0000313" key="3">
    <source>
        <dbReference type="Proteomes" id="UP000582231"/>
    </source>
</evidence>
<dbReference type="RefSeq" id="WP_179729562.1">
    <property type="nucleotide sequence ID" value="NZ_BAABEF010000001.1"/>
</dbReference>
<dbReference type="EMBL" id="JACCBF010000001">
    <property type="protein sequence ID" value="NYD33537.1"/>
    <property type="molecule type" value="Genomic_DNA"/>
</dbReference>
<dbReference type="Proteomes" id="UP000582231">
    <property type="component" value="Unassembled WGS sequence"/>
</dbReference>
<organism evidence="2 3">
    <name type="scientific">Nocardioides kongjuensis</name>
    <dbReference type="NCBI Taxonomy" id="349522"/>
    <lineage>
        <taxon>Bacteria</taxon>
        <taxon>Bacillati</taxon>
        <taxon>Actinomycetota</taxon>
        <taxon>Actinomycetes</taxon>
        <taxon>Propionibacteriales</taxon>
        <taxon>Nocardioidaceae</taxon>
        <taxon>Nocardioides</taxon>
    </lineage>
</organism>